<dbReference type="EMBL" id="FXWH01000001">
    <property type="protein sequence ID" value="SMQ69083.1"/>
    <property type="molecule type" value="Genomic_DNA"/>
</dbReference>
<keyword evidence="2" id="KW-0732">Signal</keyword>
<dbReference type="RefSeq" id="WP_086434754.1">
    <property type="nucleotide sequence ID" value="NZ_FXWH01000001.1"/>
</dbReference>
<name>A0A1Y6F9M8_9GAMM</name>
<evidence type="ECO:0000313" key="4">
    <source>
        <dbReference type="Proteomes" id="UP000194450"/>
    </source>
</evidence>
<sequence length="261" mass="30030">MTKVINKSKIAAAVIGMFAIAGSATATAQTDLRTLQNEEARVHEADRQSQDKVDSLFEQSQDLLYDYRAVVDEYENLKVYNDHVQTLVDDQKRSIESLQRQVNTIDETKQGVVPLMYKMIDALDQFVELDIPIHKERRQERVERLREIMTRSDVTTSEQYRQIIEAYQSEMDYGSGLIAYQGTLQFEGQDIAVDYFHLGRVAFLAQSMDLRNAWIFNNETKEWESLDDEFLSPLTTAIRMARKQTANDLVKLPIFAAESAE</sequence>
<evidence type="ECO:0000256" key="2">
    <source>
        <dbReference type="SAM" id="SignalP"/>
    </source>
</evidence>
<dbReference type="AlphaFoldDB" id="A0A1Y6F9M8"/>
<keyword evidence="1" id="KW-0175">Coiled coil</keyword>
<evidence type="ECO:0008006" key="5">
    <source>
        <dbReference type="Google" id="ProtNLM"/>
    </source>
</evidence>
<dbReference type="Proteomes" id="UP000194450">
    <property type="component" value="Unassembled WGS sequence"/>
</dbReference>
<dbReference type="InterPro" id="IPR016866">
    <property type="entry name" value="UCP028069"/>
</dbReference>
<evidence type="ECO:0000313" key="3">
    <source>
        <dbReference type="EMBL" id="SMQ69083.1"/>
    </source>
</evidence>
<dbReference type="OrthoDB" id="5880116at2"/>
<dbReference type="Pfam" id="PF11932">
    <property type="entry name" value="DUF3450"/>
    <property type="match status" value="1"/>
</dbReference>
<evidence type="ECO:0000256" key="1">
    <source>
        <dbReference type="SAM" id="Coils"/>
    </source>
</evidence>
<proteinExistence type="predicted"/>
<keyword evidence="4" id="KW-1185">Reference proteome</keyword>
<accession>A0A1Y6F9M8</accession>
<feature type="coiled-coil region" evidence="1">
    <location>
        <begin position="81"/>
        <end position="108"/>
    </location>
</feature>
<protein>
    <recommendedName>
        <fullName evidence="5">DUF3450 domain-containing protein</fullName>
    </recommendedName>
</protein>
<feature type="chain" id="PRO_5012170212" description="DUF3450 domain-containing protein" evidence="2">
    <location>
        <begin position="29"/>
        <end position="261"/>
    </location>
</feature>
<reference evidence="4" key="1">
    <citation type="submission" date="2017-04" db="EMBL/GenBank/DDBJ databases">
        <authorList>
            <person name="Varghese N."/>
            <person name="Submissions S."/>
        </authorList>
    </citation>
    <scope>NUCLEOTIDE SEQUENCE [LARGE SCALE GENOMIC DNA]</scope>
</reference>
<feature type="signal peptide" evidence="2">
    <location>
        <begin position="1"/>
        <end position="28"/>
    </location>
</feature>
<organism evidence="3 4">
    <name type="scientific">Pseudidiomarina planktonica</name>
    <dbReference type="NCBI Taxonomy" id="1323738"/>
    <lineage>
        <taxon>Bacteria</taxon>
        <taxon>Pseudomonadati</taxon>
        <taxon>Pseudomonadota</taxon>
        <taxon>Gammaproteobacteria</taxon>
        <taxon>Alteromonadales</taxon>
        <taxon>Idiomarinaceae</taxon>
        <taxon>Pseudidiomarina</taxon>
    </lineage>
</organism>
<gene>
    <name evidence="3" type="ORF">SAMN06297229_1727</name>
</gene>
<dbReference type="PIRSF" id="PIRSF028069">
    <property type="entry name" value="UCP028069"/>
    <property type="match status" value="1"/>
</dbReference>